<dbReference type="InterPro" id="IPR000182">
    <property type="entry name" value="GNAT_dom"/>
</dbReference>
<evidence type="ECO:0000313" key="3">
    <source>
        <dbReference type="Proteomes" id="UP000051010"/>
    </source>
</evidence>
<dbReference type="CDD" id="cd04301">
    <property type="entry name" value="NAT_SF"/>
    <property type="match status" value="1"/>
</dbReference>
<gene>
    <name evidence="2" type="ORF">FD47_GL002391</name>
</gene>
<protein>
    <submittedName>
        <fullName evidence="2">Acetyltransferase, GNAT family</fullName>
    </submittedName>
</protein>
<feature type="domain" description="N-acetyltransferase" evidence="1">
    <location>
        <begin position="24"/>
        <end position="168"/>
    </location>
</feature>
<dbReference type="Pfam" id="PF00583">
    <property type="entry name" value="Acetyltransf_1"/>
    <property type="match status" value="1"/>
</dbReference>
<accession>A0A0R1YRI8</accession>
<reference evidence="2 3" key="1">
    <citation type="journal article" date="2015" name="Genome Announc.">
        <title>Expanding the biotechnology potential of lactobacilli through comparative genomics of 213 strains and associated genera.</title>
        <authorList>
            <person name="Sun Z."/>
            <person name="Harris H.M."/>
            <person name="McCann A."/>
            <person name="Guo C."/>
            <person name="Argimon S."/>
            <person name="Zhang W."/>
            <person name="Yang X."/>
            <person name="Jeffery I.B."/>
            <person name="Cooney J.C."/>
            <person name="Kagawa T.F."/>
            <person name="Liu W."/>
            <person name="Song Y."/>
            <person name="Salvetti E."/>
            <person name="Wrobel A."/>
            <person name="Rasinkangas P."/>
            <person name="Parkhill J."/>
            <person name="Rea M.C."/>
            <person name="O'Sullivan O."/>
            <person name="Ritari J."/>
            <person name="Douillard F.P."/>
            <person name="Paul Ross R."/>
            <person name="Yang R."/>
            <person name="Briner A.E."/>
            <person name="Felis G.E."/>
            <person name="de Vos W.M."/>
            <person name="Barrangou R."/>
            <person name="Klaenhammer T.R."/>
            <person name="Caufield P.W."/>
            <person name="Cui Y."/>
            <person name="Zhang H."/>
            <person name="O'Toole P.W."/>
        </authorList>
    </citation>
    <scope>NUCLEOTIDE SEQUENCE [LARGE SCALE GENOMIC DNA]</scope>
    <source>
        <strain evidence="2 3">DSM 18390</strain>
    </source>
</reference>
<evidence type="ECO:0000259" key="1">
    <source>
        <dbReference type="PROSITE" id="PS51186"/>
    </source>
</evidence>
<dbReference type="SUPFAM" id="SSF55729">
    <property type="entry name" value="Acyl-CoA N-acyltransferases (Nat)"/>
    <property type="match status" value="1"/>
</dbReference>
<dbReference type="AlphaFoldDB" id="A0A0R1YRI8"/>
<sequence>MIVRRDEMTLSDTQVHYQHAKSPMDFQSAKQLFIEYAQSLHLDLAFQNFDEELADLSQRYSGQTGDLIMAYVDHEVAGGVAVHQFEPGIGEMKRLYVKDQFRSLGIGHELVARILASAASMGYQSVRLDTIPAMKPAQKIYREAGFQDIEPYRYNPVPGTIYMACELA</sequence>
<proteinExistence type="predicted"/>
<comment type="caution">
    <text evidence="2">The sequence shown here is derived from an EMBL/GenBank/DDBJ whole genome shotgun (WGS) entry which is preliminary data.</text>
</comment>
<dbReference type="PANTHER" id="PTHR43305:SF1">
    <property type="entry name" value="FAMILY N-ACETYLTRANSFERASE, PUTATIVE (AFU_ORTHOLOGUE AFUA_2G01380)-RELATED"/>
    <property type="match status" value="1"/>
</dbReference>
<dbReference type="Proteomes" id="UP000051010">
    <property type="component" value="Unassembled WGS sequence"/>
</dbReference>
<keyword evidence="2" id="KW-0808">Transferase</keyword>
<dbReference type="EMBL" id="AZFZ01000006">
    <property type="protein sequence ID" value="KRM45072.1"/>
    <property type="molecule type" value="Genomic_DNA"/>
</dbReference>
<organism evidence="2 3">
    <name type="scientific">Lentilactobacillus parafarraginis DSM 18390 = JCM 14109</name>
    <dbReference type="NCBI Taxonomy" id="1423786"/>
    <lineage>
        <taxon>Bacteria</taxon>
        <taxon>Bacillati</taxon>
        <taxon>Bacillota</taxon>
        <taxon>Bacilli</taxon>
        <taxon>Lactobacillales</taxon>
        <taxon>Lactobacillaceae</taxon>
        <taxon>Lentilactobacillus</taxon>
    </lineage>
</organism>
<name>A0A0R1YRI8_9LACO</name>
<dbReference type="PANTHER" id="PTHR43305">
    <property type="entry name" value="FAMILY N-ACETYLTRANSFERASE, PUTATIVE (AFU_ORTHOLOGUE AFUA_2G01380)-RELATED"/>
    <property type="match status" value="1"/>
</dbReference>
<dbReference type="PROSITE" id="PS51186">
    <property type="entry name" value="GNAT"/>
    <property type="match status" value="1"/>
</dbReference>
<dbReference type="GO" id="GO:0016747">
    <property type="term" value="F:acyltransferase activity, transferring groups other than amino-acyl groups"/>
    <property type="evidence" value="ECO:0007669"/>
    <property type="project" value="InterPro"/>
</dbReference>
<evidence type="ECO:0000313" key="2">
    <source>
        <dbReference type="EMBL" id="KRM45072.1"/>
    </source>
</evidence>
<dbReference type="Gene3D" id="3.40.630.30">
    <property type="match status" value="1"/>
</dbReference>
<dbReference type="PATRIC" id="fig|1423786.4.peg.2509"/>
<dbReference type="InterPro" id="IPR052777">
    <property type="entry name" value="Acetyltransferase_Enz"/>
</dbReference>
<dbReference type="InterPro" id="IPR016181">
    <property type="entry name" value="Acyl_CoA_acyltransferase"/>
</dbReference>